<dbReference type="GO" id="GO:0003723">
    <property type="term" value="F:RNA binding"/>
    <property type="evidence" value="ECO:0007669"/>
    <property type="project" value="UniProtKB-UniRule"/>
</dbReference>
<comment type="subcellular location">
    <subcellularLocation>
        <location evidence="1">Nucleus</location>
    </subcellularLocation>
</comment>
<name>A0A8C8FBF2_ONCTS</name>
<evidence type="ECO:0000256" key="5">
    <source>
        <dbReference type="SAM" id="MobiDB-lite"/>
    </source>
</evidence>
<dbReference type="AlphaFoldDB" id="A0A8C8FBF2"/>
<dbReference type="InterPro" id="IPR035979">
    <property type="entry name" value="RBD_domain_sf"/>
</dbReference>
<accession>A0A8C8FBF2</accession>
<feature type="domain" description="RRM" evidence="6">
    <location>
        <begin position="49"/>
        <end position="85"/>
    </location>
</feature>
<sequence>HPALIADSGPRVAQRSKALQSLVRITSGRDWESHRDAHNWPSIVCVWPGYGFVEFDDPRDADDAVYDLNGKDLCGERVIVEHTKGPRRDGSYGSGGGGGGGGGGG</sequence>
<proteinExistence type="predicted"/>
<keyword evidence="8" id="KW-1185">Reference proteome</keyword>
<dbReference type="GO" id="GO:0005634">
    <property type="term" value="C:nucleus"/>
    <property type="evidence" value="ECO:0007669"/>
    <property type="project" value="UniProtKB-SubCell"/>
</dbReference>
<dbReference type="Proteomes" id="UP000694402">
    <property type="component" value="Unassembled WGS sequence"/>
</dbReference>
<evidence type="ECO:0000259" key="6">
    <source>
        <dbReference type="PROSITE" id="PS50102"/>
    </source>
</evidence>
<dbReference type="Pfam" id="PF00076">
    <property type="entry name" value="RRM_1"/>
    <property type="match status" value="1"/>
</dbReference>
<reference evidence="7" key="1">
    <citation type="submission" date="2025-08" db="UniProtKB">
        <authorList>
            <consortium name="Ensembl"/>
        </authorList>
    </citation>
    <scope>IDENTIFICATION</scope>
</reference>
<feature type="region of interest" description="Disordered" evidence="5">
    <location>
        <begin position="82"/>
        <end position="105"/>
    </location>
</feature>
<organism evidence="7 8">
    <name type="scientific">Oncorhynchus tshawytscha</name>
    <name type="common">Chinook salmon</name>
    <name type="synonym">Salmo tshawytscha</name>
    <dbReference type="NCBI Taxonomy" id="74940"/>
    <lineage>
        <taxon>Eukaryota</taxon>
        <taxon>Metazoa</taxon>
        <taxon>Chordata</taxon>
        <taxon>Craniata</taxon>
        <taxon>Vertebrata</taxon>
        <taxon>Euteleostomi</taxon>
        <taxon>Actinopterygii</taxon>
        <taxon>Neopterygii</taxon>
        <taxon>Teleostei</taxon>
        <taxon>Protacanthopterygii</taxon>
        <taxon>Salmoniformes</taxon>
        <taxon>Salmonidae</taxon>
        <taxon>Salmoninae</taxon>
        <taxon>Oncorhynchus</taxon>
    </lineage>
</organism>
<dbReference type="Ensembl" id="ENSOTST00005034379.2">
    <property type="protein sequence ID" value="ENSOTSP00005031754.2"/>
    <property type="gene ID" value="ENSOTSG00005071285.1"/>
</dbReference>
<dbReference type="PANTHER" id="PTHR48038">
    <property type="entry name" value="RIBONUCLEOPROTEIN RB97D"/>
    <property type="match status" value="1"/>
</dbReference>
<dbReference type="Gene3D" id="3.30.70.330">
    <property type="match status" value="1"/>
</dbReference>
<evidence type="ECO:0000256" key="2">
    <source>
        <dbReference type="ARBA" id="ARBA00022884"/>
    </source>
</evidence>
<evidence type="ECO:0000256" key="4">
    <source>
        <dbReference type="PROSITE-ProRule" id="PRU00176"/>
    </source>
</evidence>
<protein>
    <recommendedName>
        <fullName evidence="6">RRM domain-containing protein</fullName>
    </recommendedName>
</protein>
<dbReference type="PANTHER" id="PTHR48038:SF3">
    <property type="entry name" value="SPLICING FACTOR, ARGININE_SERINE-RICH 1-RELATED"/>
    <property type="match status" value="1"/>
</dbReference>
<evidence type="ECO:0000313" key="8">
    <source>
        <dbReference type="Proteomes" id="UP000694402"/>
    </source>
</evidence>
<dbReference type="PROSITE" id="PS50102">
    <property type="entry name" value="RRM"/>
    <property type="match status" value="1"/>
</dbReference>
<dbReference type="GeneTree" id="ENSGT00940000156213"/>
<reference evidence="7" key="2">
    <citation type="submission" date="2025-09" db="UniProtKB">
        <authorList>
            <consortium name="Ensembl"/>
        </authorList>
    </citation>
    <scope>IDENTIFICATION</scope>
</reference>
<dbReference type="InterPro" id="IPR000504">
    <property type="entry name" value="RRM_dom"/>
</dbReference>
<feature type="compositionally biased region" description="Gly residues" evidence="5">
    <location>
        <begin position="92"/>
        <end position="105"/>
    </location>
</feature>
<evidence type="ECO:0000313" key="7">
    <source>
        <dbReference type="Ensembl" id="ENSOTSP00005031754.2"/>
    </source>
</evidence>
<keyword evidence="3" id="KW-0539">Nucleus</keyword>
<evidence type="ECO:0000256" key="3">
    <source>
        <dbReference type="ARBA" id="ARBA00023242"/>
    </source>
</evidence>
<evidence type="ECO:0000256" key="1">
    <source>
        <dbReference type="ARBA" id="ARBA00004123"/>
    </source>
</evidence>
<keyword evidence="2 4" id="KW-0694">RNA-binding</keyword>
<dbReference type="InterPro" id="IPR012677">
    <property type="entry name" value="Nucleotide-bd_a/b_plait_sf"/>
</dbReference>
<dbReference type="SUPFAM" id="SSF54928">
    <property type="entry name" value="RNA-binding domain, RBD"/>
    <property type="match status" value="1"/>
</dbReference>